<dbReference type="InterPro" id="IPR012337">
    <property type="entry name" value="RNaseH-like_sf"/>
</dbReference>
<organism evidence="3 4">
    <name type="scientific">Lasius niger</name>
    <name type="common">Black garden ant</name>
    <dbReference type="NCBI Taxonomy" id="67767"/>
    <lineage>
        <taxon>Eukaryota</taxon>
        <taxon>Metazoa</taxon>
        <taxon>Ecdysozoa</taxon>
        <taxon>Arthropoda</taxon>
        <taxon>Hexapoda</taxon>
        <taxon>Insecta</taxon>
        <taxon>Pterygota</taxon>
        <taxon>Neoptera</taxon>
        <taxon>Endopterygota</taxon>
        <taxon>Hymenoptera</taxon>
        <taxon>Apocrita</taxon>
        <taxon>Aculeata</taxon>
        <taxon>Formicoidea</taxon>
        <taxon>Formicidae</taxon>
        <taxon>Formicinae</taxon>
        <taxon>Lasius</taxon>
        <taxon>Lasius</taxon>
    </lineage>
</organism>
<name>A0A0J7JZ68_LASNI</name>
<gene>
    <name evidence="3" type="ORF">RF55_19924</name>
</gene>
<dbReference type="Pfam" id="PF14291">
    <property type="entry name" value="DUF4371"/>
    <property type="match status" value="1"/>
</dbReference>
<dbReference type="InterPro" id="IPR008906">
    <property type="entry name" value="HATC_C_dom"/>
</dbReference>
<evidence type="ECO:0000259" key="1">
    <source>
        <dbReference type="Pfam" id="PF05699"/>
    </source>
</evidence>
<dbReference type="PANTHER" id="PTHR45749:SF37">
    <property type="entry name" value="OS05G0311600 PROTEIN"/>
    <property type="match status" value="1"/>
</dbReference>
<feature type="domain" description="HAT C-terminal dimerisation" evidence="1">
    <location>
        <begin position="523"/>
        <end position="594"/>
    </location>
</feature>
<proteinExistence type="predicted"/>
<dbReference type="GO" id="GO:0046983">
    <property type="term" value="F:protein dimerization activity"/>
    <property type="evidence" value="ECO:0007669"/>
    <property type="project" value="InterPro"/>
</dbReference>
<dbReference type="STRING" id="67767.A0A0J7JZ68"/>
<dbReference type="Proteomes" id="UP000036403">
    <property type="component" value="Unassembled WGS sequence"/>
</dbReference>
<dbReference type="AlphaFoldDB" id="A0A0J7JZ68"/>
<feature type="domain" description="DUF4371" evidence="2">
    <location>
        <begin position="37"/>
        <end position="208"/>
    </location>
</feature>
<evidence type="ECO:0000259" key="2">
    <source>
        <dbReference type="Pfam" id="PF14291"/>
    </source>
</evidence>
<reference evidence="3 4" key="1">
    <citation type="submission" date="2015-04" db="EMBL/GenBank/DDBJ databases">
        <title>Lasius niger genome sequencing.</title>
        <authorList>
            <person name="Konorov E.A."/>
            <person name="Nikitin M.A."/>
            <person name="Kirill M.V."/>
            <person name="Chang P."/>
        </authorList>
    </citation>
    <scope>NUCLEOTIDE SEQUENCE [LARGE SCALE GENOMIC DNA]</scope>
    <source>
        <tissue evidence="3">Whole</tissue>
    </source>
</reference>
<protein>
    <submittedName>
        <fullName evidence="3">Zinc finger mym-type protein 1-like protein</fullName>
    </submittedName>
</protein>
<dbReference type="Pfam" id="PF05699">
    <property type="entry name" value="Dimer_Tnp_hAT"/>
    <property type="match status" value="1"/>
</dbReference>
<evidence type="ECO:0000313" key="3">
    <source>
        <dbReference type="EMBL" id="KMQ83483.1"/>
    </source>
</evidence>
<dbReference type="InterPro" id="IPR025398">
    <property type="entry name" value="DUF4371"/>
</dbReference>
<keyword evidence="4" id="KW-1185">Reference proteome</keyword>
<comment type="caution">
    <text evidence="3">The sequence shown here is derived from an EMBL/GenBank/DDBJ whole genome shotgun (WGS) entry which is preliminary data.</text>
</comment>
<dbReference type="SUPFAM" id="SSF53098">
    <property type="entry name" value="Ribonuclease H-like"/>
    <property type="match status" value="1"/>
</dbReference>
<sequence>MVSWESYKQMQKADGAKSIASQLSAAHAEEIRRNREYIMKIADILRLIATQGIALRGHDESALSDNRGNFIEILHHIAKNDPSLKRRIEEGPKNAKYTHHTIQNSILHIFADLTLAAISNEVKEAKYFALIADESKDISKTEQLSVVVRYYLNGTIYERFLGFHPAEKLDATSLLLYIKQTLNRCHIDIHNCVAQAYDGANVMSGHCKGVQSLLKKEVPQAVYVHCFNHRLNLVIVDVCKAIKTARNFFSLLQSLYVFLSGSVTHNMFLKAQEQLNIAKTELKSISDTRWTCQFASCSAIKKTFPAILVTLFQCKNENHDRAVTARGLLNEINMSFIFHLHFFYEVLKETKVVSDYLQNKEFDVANASNLIESCSDHFSEMRNSCEEFKRIWTESVTVAKNNSIDIECSFGVRPRKLPPHLQQFITESPHSEEISASSSEEYRTRVFIPVLDTIISEIDRRFTKNNKVLQGINALQPNNKLFLDLSQLKYLAEQYACDVDAVAVEVKLLPKLIKRYEDENQCKIQKLAQLLTLLDEYQLAFHELFKLAVIAATIPVSSASCERSFSCLRRLKTYLRNLMTNERLSDLALLTVEKETVKQVNLTAVIDKFDSEHQNRRIRLH</sequence>
<dbReference type="OrthoDB" id="7692318at2759"/>
<dbReference type="EMBL" id="LBMM01019678">
    <property type="protein sequence ID" value="KMQ83483.1"/>
    <property type="molecule type" value="Genomic_DNA"/>
</dbReference>
<evidence type="ECO:0000313" key="4">
    <source>
        <dbReference type="Proteomes" id="UP000036403"/>
    </source>
</evidence>
<dbReference type="PANTHER" id="PTHR45749">
    <property type="match status" value="1"/>
</dbReference>
<dbReference type="PaxDb" id="67767-A0A0J7JZ68"/>
<accession>A0A0J7JZ68</accession>